<comment type="caution">
    <text evidence="3">The sequence shown here is derived from an EMBL/GenBank/DDBJ whole genome shotgun (WGS) entry which is preliminary data.</text>
</comment>
<sequence length="125" mass="13465">MRTLPLCLVVVAATACSQAGSESSADCPDQVRLEGVVYTWNGVTSRDATRHASADRAECDDAGEDPEGLVFPDDPVEVQTWTFEGYSPAQVLGLRYDDGSFGVLIADDVAADEQRRIRADLAENQ</sequence>
<evidence type="ECO:0000313" key="4">
    <source>
        <dbReference type="Proteomes" id="UP000291101"/>
    </source>
</evidence>
<proteinExistence type="predicted"/>
<dbReference type="Pfam" id="PF19797">
    <property type="entry name" value="DUF6281"/>
    <property type="match status" value="1"/>
</dbReference>
<dbReference type="EMBL" id="SDWV01000001">
    <property type="protein sequence ID" value="RYC14835.1"/>
    <property type="molecule type" value="Genomic_DNA"/>
</dbReference>
<evidence type="ECO:0000256" key="2">
    <source>
        <dbReference type="SAM" id="SignalP"/>
    </source>
</evidence>
<dbReference type="OrthoDB" id="3790527at2"/>
<protein>
    <recommendedName>
        <fullName evidence="5">Lipoprotein</fullName>
    </recommendedName>
</protein>
<keyword evidence="2" id="KW-0732">Signal</keyword>
<name>A0A4Q2T7B0_9ACTN</name>
<feature type="compositionally biased region" description="Basic and acidic residues" evidence="1">
    <location>
        <begin position="49"/>
        <end position="59"/>
    </location>
</feature>
<evidence type="ECO:0008006" key="5">
    <source>
        <dbReference type="Google" id="ProtNLM"/>
    </source>
</evidence>
<dbReference type="Proteomes" id="UP000291101">
    <property type="component" value="Unassembled WGS sequence"/>
</dbReference>
<dbReference type="AlphaFoldDB" id="A0A4Q2T7B0"/>
<evidence type="ECO:0000256" key="1">
    <source>
        <dbReference type="SAM" id="MobiDB-lite"/>
    </source>
</evidence>
<accession>A0A4Q2T7B0</accession>
<gene>
    <name evidence="3" type="ORF">EUA94_01555</name>
</gene>
<dbReference type="RefSeq" id="WP_129424006.1">
    <property type="nucleotide sequence ID" value="NZ_SDWV01000001.1"/>
</dbReference>
<evidence type="ECO:0000313" key="3">
    <source>
        <dbReference type="EMBL" id="RYC14835.1"/>
    </source>
</evidence>
<dbReference type="PROSITE" id="PS51257">
    <property type="entry name" value="PROKAR_LIPOPROTEIN"/>
    <property type="match status" value="1"/>
</dbReference>
<feature type="chain" id="PRO_5039311211" description="Lipoprotein" evidence="2">
    <location>
        <begin position="20"/>
        <end position="125"/>
    </location>
</feature>
<dbReference type="InterPro" id="IPR046248">
    <property type="entry name" value="DUF6281"/>
</dbReference>
<reference evidence="3 4" key="1">
    <citation type="submission" date="2019-01" db="EMBL/GenBank/DDBJ databases">
        <title>Novel species of Nocardioides.</title>
        <authorList>
            <person name="Liu Q."/>
            <person name="X Y.-H."/>
        </authorList>
    </citation>
    <scope>NUCLEOTIDE SEQUENCE [LARGE SCALE GENOMIC DNA]</scope>
    <source>
        <strain evidence="3 4">HLT2-9</strain>
    </source>
</reference>
<feature type="region of interest" description="Disordered" evidence="1">
    <location>
        <begin position="49"/>
        <end position="70"/>
    </location>
</feature>
<organism evidence="3 4">
    <name type="scientific">Nocardioides zhouii</name>
    <dbReference type="NCBI Taxonomy" id="1168729"/>
    <lineage>
        <taxon>Bacteria</taxon>
        <taxon>Bacillati</taxon>
        <taxon>Actinomycetota</taxon>
        <taxon>Actinomycetes</taxon>
        <taxon>Propionibacteriales</taxon>
        <taxon>Nocardioidaceae</taxon>
        <taxon>Nocardioides</taxon>
    </lineage>
</organism>
<feature type="signal peptide" evidence="2">
    <location>
        <begin position="1"/>
        <end position="19"/>
    </location>
</feature>
<keyword evidence="4" id="KW-1185">Reference proteome</keyword>